<dbReference type="InterPro" id="IPR048454">
    <property type="entry name" value="YetF_N"/>
</dbReference>
<comment type="subcellular location">
    <subcellularLocation>
        <location evidence="1">Cell membrane</location>
        <topology evidence="1">Multi-pass membrane protein</topology>
    </subcellularLocation>
</comment>
<dbReference type="Gene3D" id="3.30.240.20">
    <property type="entry name" value="bsu07140 like domains"/>
    <property type="match status" value="2"/>
</dbReference>
<organism evidence="10 11">
    <name type="scientific">Fundicoccus ignavus</name>
    <dbReference type="NCBI Taxonomy" id="2664442"/>
    <lineage>
        <taxon>Bacteria</taxon>
        <taxon>Bacillati</taxon>
        <taxon>Bacillota</taxon>
        <taxon>Bacilli</taxon>
        <taxon>Lactobacillales</taxon>
        <taxon>Aerococcaceae</taxon>
        <taxon>Fundicoccus</taxon>
    </lineage>
</organism>
<evidence type="ECO:0000313" key="10">
    <source>
        <dbReference type="EMBL" id="MRI82390.1"/>
    </source>
</evidence>
<dbReference type="GO" id="GO:0005886">
    <property type="term" value="C:plasma membrane"/>
    <property type="evidence" value="ECO:0007669"/>
    <property type="project" value="UniProtKB-SubCell"/>
</dbReference>
<sequence length="192" mass="22025">MTPYDFVYTLVLGGVLEESLYDDQVNLFHLVLGVSLWGVLIFTLEFISTKSDTLNKLFKGEPSVIVYNGQLVRPALKRNKLEMEQLRALLRTSGCYSLQNAKHMIMETGGQISLTTYDSQDETLSLLLIDEGRIEEQVLENHHLDKHWLTHELKQLGHVDIEQIVYAEWSEEKGLYVVKDSDLLDFPIRLDG</sequence>
<dbReference type="InterPro" id="IPR023090">
    <property type="entry name" value="UPF0702_alpha/beta_dom_sf"/>
</dbReference>
<keyword evidence="6 7" id="KW-0472">Membrane</keyword>
<protein>
    <submittedName>
        <fullName evidence="10">DUF421 domain-containing protein</fullName>
    </submittedName>
</protein>
<comment type="caution">
    <text evidence="10">The sequence shown here is derived from an EMBL/GenBank/DDBJ whole genome shotgun (WGS) entry which is preliminary data.</text>
</comment>
<dbReference type="PANTHER" id="PTHR34582:SF5">
    <property type="entry name" value="UPF0702 TRANSMEMBRANE PROTEIN YETF"/>
    <property type="match status" value="1"/>
</dbReference>
<comment type="similarity">
    <text evidence="2">Belongs to the UPF0702 family.</text>
</comment>
<gene>
    <name evidence="10" type="ORF">GIY11_10255</name>
</gene>
<feature type="domain" description="YetF C-terminal" evidence="8">
    <location>
        <begin position="50"/>
        <end position="170"/>
    </location>
</feature>
<evidence type="ECO:0000256" key="3">
    <source>
        <dbReference type="ARBA" id="ARBA00022475"/>
    </source>
</evidence>
<evidence type="ECO:0000256" key="4">
    <source>
        <dbReference type="ARBA" id="ARBA00022692"/>
    </source>
</evidence>
<evidence type="ECO:0000256" key="6">
    <source>
        <dbReference type="ARBA" id="ARBA00023136"/>
    </source>
</evidence>
<dbReference type="AlphaFoldDB" id="A0A844BKE0"/>
<evidence type="ECO:0000313" key="11">
    <source>
        <dbReference type="Proteomes" id="UP000469870"/>
    </source>
</evidence>
<feature type="transmembrane region" description="Helical" evidence="7">
    <location>
        <begin position="27"/>
        <end position="47"/>
    </location>
</feature>
<evidence type="ECO:0000256" key="7">
    <source>
        <dbReference type="SAM" id="Phobius"/>
    </source>
</evidence>
<accession>A0A844BKE0</accession>
<evidence type="ECO:0000256" key="2">
    <source>
        <dbReference type="ARBA" id="ARBA00006448"/>
    </source>
</evidence>
<name>A0A844BKE0_9LACT</name>
<dbReference type="Pfam" id="PF20730">
    <property type="entry name" value="YetF_N"/>
    <property type="match status" value="1"/>
</dbReference>
<dbReference type="Pfam" id="PF04239">
    <property type="entry name" value="DUF421"/>
    <property type="match status" value="1"/>
</dbReference>
<dbReference type="EMBL" id="WJQR01000011">
    <property type="protein sequence ID" value="MRI82390.1"/>
    <property type="molecule type" value="Genomic_DNA"/>
</dbReference>
<evidence type="ECO:0000256" key="1">
    <source>
        <dbReference type="ARBA" id="ARBA00004651"/>
    </source>
</evidence>
<evidence type="ECO:0000256" key="5">
    <source>
        <dbReference type="ARBA" id="ARBA00022989"/>
    </source>
</evidence>
<keyword evidence="3" id="KW-1003">Cell membrane</keyword>
<keyword evidence="4 7" id="KW-0812">Transmembrane</keyword>
<evidence type="ECO:0000259" key="8">
    <source>
        <dbReference type="Pfam" id="PF04239"/>
    </source>
</evidence>
<reference evidence="10 11" key="1">
    <citation type="submission" date="2019-11" db="EMBL/GenBank/DDBJ databases">
        <title>Characterisation of Fundicoccus ignavus gen. nov. sp. nov., a novel genus of the family Aerococcaceae isolated from bulk tank milk.</title>
        <authorList>
            <person name="Siebert A."/>
            <person name="Huptas C."/>
            <person name="Wenning M."/>
            <person name="Scherer S."/>
            <person name="Doll E.V."/>
        </authorList>
    </citation>
    <scope>NUCLEOTIDE SEQUENCE [LARGE SCALE GENOMIC DNA]</scope>
    <source>
        <strain evidence="10 11">DSM 109653</strain>
    </source>
</reference>
<dbReference type="Proteomes" id="UP000469870">
    <property type="component" value="Unassembled WGS sequence"/>
</dbReference>
<proteinExistence type="inferred from homology"/>
<feature type="domain" description="YetF-like N-terminal transmembrane" evidence="9">
    <location>
        <begin position="1"/>
        <end position="47"/>
    </location>
</feature>
<keyword evidence="5 7" id="KW-1133">Transmembrane helix</keyword>
<dbReference type="PANTHER" id="PTHR34582">
    <property type="entry name" value="UPF0702 TRANSMEMBRANE PROTEIN YCAP"/>
    <property type="match status" value="1"/>
</dbReference>
<dbReference type="InterPro" id="IPR007353">
    <property type="entry name" value="DUF421"/>
</dbReference>
<evidence type="ECO:0000259" key="9">
    <source>
        <dbReference type="Pfam" id="PF20730"/>
    </source>
</evidence>